<dbReference type="InterPro" id="IPR004195">
    <property type="entry name" value="Head_decoration_D"/>
</dbReference>
<comment type="caution">
    <text evidence="1">The sequence shown here is derived from an EMBL/GenBank/DDBJ whole genome shotgun (WGS) entry which is preliminary data.</text>
</comment>
<protein>
    <recommendedName>
        <fullName evidence="3">Phage protein</fullName>
    </recommendedName>
</protein>
<evidence type="ECO:0000313" key="2">
    <source>
        <dbReference type="Proteomes" id="UP000028252"/>
    </source>
</evidence>
<proteinExistence type="predicted"/>
<evidence type="ECO:0000313" key="1">
    <source>
        <dbReference type="EMBL" id="KEA63127.1"/>
    </source>
</evidence>
<reference evidence="1 2" key="1">
    <citation type="submission" date="2014-04" db="EMBL/GenBank/DDBJ databases">
        <title>Marinobacterium kochiensis sp. nov., isolated from sediment sample collected from Kochi backwaters in Kerala, India.</title>
        <authorList>
            <person name="Singh A."/>
            <person name="Pinnaka A.K."/>
        </authorList>
    </citation>
    <scope>NUCLEOTIDE SEQUENCE [LARGE SCALE GENOMIC DNA]</scope>
    <source>
        <strain evidence="1 2">AK27</strain>
    </source>
</reference>
<gene>
    <name evidence="1" type="ORF">ADIMK_2651</name>
</gene>
<dbReference type="PATRIC" id="fig|1232683.4.peg.2604"/>
<sequence length="166" mass="17514">MLTSIADTGNTGDGTVTALSTSTKLKKGTYEIKIIEPAPDGGLFQLLNTRGKVAGVGTVGQAFEAEGLSFTLQDGTTDFALNDRFTITVESTGKMIEWNPSNTDGSDTPVGILFDVTDATDQDSPGVMISREANVTTEDLTFFDGVTADDIQVAREQLALKGIKLS</sequence>
<dbReference type="eggNOG" id="ENOG5032ZUH">
    <property type="taxonomic scope" value="Bacteria"/>
</dbReference>
<organism evidence="1 2">
    <name type="scientific">Marinobacterium lacunae</name>
    <dbReference type="NCBI Taxonomy" id="1232683"/>
    <lineage>
        <taxon>Bacteria</taxon>
        <taxon>Pseudomonadati</taxon>
        <taxon>Pseudomonadota</taxon>
        <taxon>Gammaproteobacteria</taxon>
        <taxon>Oceanospirillales</taxon>
        <taxon>Oceanospirillaceae</taxon>
        <taxon>Marinobacterium</taxon>
    </lineage>
</organism>
<dbReference type="STRING" id="1232683.ADIMK_2651"/>
<dbReference type="EMBL" id="JMQN01000040">
    <property type="protein sequence ID" value="KEA63127.1"/>
    <property type="molecule type" value="Genomic_DNA"/>
</dbReference>
<name>A0A081FX72_9GAMM</name>
<dbReference type="Proteomes" id="UP000028252">
    <property type="component" value="Unassembled WGS sequence"/>
</dbReference>
<dbReference type="AlphaFoldDB" id="A0A081FX72"/>
<accession>A0A081FX72</accession>
<evidence type="ECO:0008006" key="3">
    <source>
        <dbReference type="Google" id="ProtNLM"/>
    </source>
</evidence>
<dbReference type="Pfam" id="PF02924">
    <property type="entry name" value="HDPD"/>
    <property type="match status" value="1"/>
</dbReference>
<keyword evidence="2" id="KW-1185">Reference proteome</keyword>